<evidence type="ECO:0000313" key="1">
    <source>
        <dbReference type="EMBL" id="KAA8901502.1"/>
    </source>
</evidence>
<dbReference type="OrthoDB" id="17845at2759"/>
<organism evidence="1 2">
    <name type="scientific">Diutina rugosa</name>
    <name type="common">Yeast</name>
    <name type="synonym">Candida rugosa</name>
    <dbReference type="NCBI Taxonomy" id="5481"/>
    <lineage>
        <taxon>Eukaryota</taxon>
        <taxon>Fungi</taxon>
        <taxon>Dikarya</taxon>
        <taxon>Ascomycota</taxon>
        <taxon>Saccharomycotina</taxon>
        <taxon>Pichiomycetes</taxon>
        <taxon>Debaryomycetaceae</taxon>
        <taxon>Diutina</taxon>
    </lineage>
</organism>
<evidence type="ECO:0000313" key="2">
    <source>
        <dbReference type="Proteomes" id="UP000449547"/>
    </source>
</evidence>
<dbReference type="EMBL" id="SWFT01000102">
    <property type="protein sequence ID" value="KAA8901502.1"/>
    <property type="molecule type" value="Genomic_DNA"/>
</dbReference>
<reference evidence="1 2" key="1">
    <citation type="submission" date="2019-07" db="EMBL/GenBank/DDBJ databases">
        <title>Genome assembly of two rare yeast pathogens: Diutina rugosa and Trichomonascus ciferrii.</title>
        <authorList>
            <person name="Mixao V."/>
            <person name="Saus E."/>
            <person name="Hansen A."/>
            <person name="Lass-Flor C."/>
            <person name="Gabaldon T."/>
        </authorList>
    </citation>
    <scope>NUCLEOTIDE SEQUENCE [LARGE SCALE GENOMIC DNA]</scope>
    <source>
        <strain evidence="1 2">CBS 613</strain>
    </source>
</reference>
<keyword evidence="2" id="KW-1185">Reference proteome</keyword>
<dbReference type="AlphaFoldDB" id="A0A642UM79"/>
<dbReference type="RefSeq" id="XP_034011983.1">
    <property type="nucleotide sequence ID" value="XM_034155949.1"/>
</dbReference>
<dbReference type="VEuPathDB" id="FungiDB:DIURU_003211"/>
<dbReference type="GO" id="GO:0031998">
    <property type="term" value="P:regulation of fatty acid beta-oxidation"/>
    <property type="evidence" value="ECO:0007669"/>
    <property type="project" value="TreeGrafter"/>
</dbReference>
<dbReference type="PANTHER" id="PTHR21004">
    <property type="entry name" value="SERINE PROTEASE-RELATED"/>
    <property type="match status" value="1"/>
</dbReference>
<dbReference type="InterPro" id="IPR009003">
    <property type="entry name" value="Peptidase_S1_PA"/>
</dbReference>
<comment type="caution">
    <text evidence="1">The sequence shown here is derived from an EMBL/GenBank/DDBJ whole genome shotgun (WGS) entry which is preliminary data.</text>
</comment>
<dbReference type="GeneID" id="54781862"/>
<proteinExistence type="predicted"/>
<name>A0A642UM79_DIURU</name>
<dbReference type="GO" id="GO:0005777">
    <property type="term" value="C:peroxisome"/>
    <property type="evidence" value="ECO:0007669"/>
    <property type="project" value="InterPro"/>
</dbReference>
<protein>
    <recommendedName>
        <fullName evidence="3">Serine protease</fullName>
    </recommendedName>
</protein>
<dbReference type="Pfam" id="PF13365">
    <property type="entry name" value="Trypsin_2"/>
    <property type="match status" value="1"/>
</dbReference>
<accession>A0A642UM79</accession>
<dbReference type="SUPFAM" id="SSF50494">
    <property type="entry name" value="Trypsin-like serine proteases"/>
    <property type="match status" value="1"/>
</dbReference>
<gene>
    <name evidence="1" type="ORF">DIURU_003211</name>
</gene>
<dbReference type="Proteomes" id="UP000449547">
    <property type="component" value="Unassembled WGS sequence"/>
</dbReference>
<dbReference type="InterPro" id="IPR039245">
    <property type="entry name" value="TYSND1/DEG15"/>
</dbReference>
<dbReference type="OMA" id="YLENMCG"/>
<dbReference type="PANTHER" id="PTHR21004:SF0">
    <property type="entry name" value="PEROXISOMAL LEADER PEPTIDE-PROCESSING PROTEASE"/>
    <property type="match status" value="1"/>
</dbReference>
<dbReference type="GO" id="GO:0004252">
    <property type="term" value="F:serine-type endopeptidase activity"/>
    <property type="evidence" value="ECO:0007669"/>
    <property type="project" value="InterPro"/>
</dbReference>
<evidence type="ECO:0008006" key="3">
    <source>
        <dbReference type="Google" id="ProtNLM"/>
    </source>
</evidence>
<dbReference type="GO" id="GO:0016485">
    <property type="term" value="P:protein processing"/>
    <property type="evidence" value="ECO:0007669"/>
    <property type="project" value="InterPro"/>
</dbReference>
<dbReference type="Gene3D" id="2.40.10.120">
    <property type="match status" value="1"/>
</dbReference>
<sequence length="517" mass="57150">MDDHHDFQWYSCPVAIRFNGDVPVGLSGARLTLSHPETAVVACDYIVSISHVDDTAYDGCVVTSTRQYGTSAVEWFPASVVARVPLTDDVRLKGFLDFFRQHGFYLNPSQTVSESDDELKVVVIKTKSPRLMLNLTGNATPKPIRFAMDAHVGDGISIRSFPFNFTNAVLFGDFLSKGHLSFVVGSRSVSTGKPRFPVGYLTDVKYLENMSGALVSATGNPELSHGLVMGQLCKANGDGDLLWVVSWPTIWRVLSRLQGQLHLPRNFPTEKSTIPPLPYPRSVFALMVTDGATRWGSCVLWQEGVLVTNQHVIKDYALNRRIEAKVALIPSHQFIRLDDDDEIITPDPELDLSFIILSPRNRAIVAPWTPITTSTTETTRGQPVYSLSFGLVYSTHQTAPLVSQGIVNTVYTIDDIDAMMVTSARCWNGSSGGGLFSADHEFIGLISSNAEVRAPVWVGQPAHERLHKLPELSIALPVGLIEYCWRHRVQPRVPSSVHRLWQLLPSHQDVVVASPKL</sequence>